<keyword evidence="2" id="KW-0378">Hydrolase</keyword>
<reference evidence="5 6" key="1">
    <citation type="submission" date="2019-02" db="EMBL/GenBank/DDBJ databases">
        <title>Deep-cultivation of Planctomycetes and their phenomic and genomic characterization uncovers novel biology.</title>
        <authorList>
            <person name="Wiegand S."/>
            <person name="Jogler M."/>
            <person name="Boedeker C."/>
            <person name="Pinto D."/>
            <person name="Vollmers J."/>
            <person name="Rivas-Marin E."/>
            <person name="Kohn T."/>
            <person name="Peeters S.H."/>
            <person name="Heuer A."/>
            <person name="Rast P."/>
            <person name="Oberbeckmann S."/>
            <person name="Bunk B."/>
            <person name="Jeske O."/>
            <person name="Meyerdierks A."/>
            <person name="Storesund J.E."/>
            <person name="Kallscheuer N."/>
            <person name="Luecker S."/>
            <person name="Lage O.M."/>
            <person name="Pohl T."/>
            <person name="Merkel B.J."/>
            <person name="Hornburger P."/>
            <person name="Mueller R.-W."/>
            <person name="Bruemmer F."/>
            <person name="Labrenz M."/>
            <person name="Spormann A.M."/>
            <person name="Op den Camp H."/>
            <person name="Overmann J."/>
            <person name="Amann R."/>
            <person name="Jetten M.S.M."/>
            <person name="Mascher T."/>
            <person name="Medema M.H."/>
            <person name="Devos D.P."/>
            <person name="Kaster A.-K."/>
            <person name="Ovreas L."/>
            <person name="Rohde M."/>
            <person name="Galperin M.Y."/>
            <person name="Jogler C."/>
        </authorList>
    </citation>
    <scope>NUCLEOTIDE SEQUENCE [LARGE SCALE GENOMIC DNA]</scope>
    <source>
        <strain evidence="5 6">HG66A1</strain>
    </source>
</reference>
<gene>
    <name evidence="5" type="ORF">HG66A1_14050</name>
</gene>
<dbReference type="PANTHER" id="PTHR43037">
    <property type="entry name" value="UNNAMED PRODUCT-RELATED"/>
    <property type="match status" value="1"/>
</dbReference>
<dbReference type="Proteomes" id="UP000320421">
    <property type="component" value="Chromosome"/>
</dbReference>
<dbReference type="GO" id="GO:0008236">
    <property type="term" value="F:serine-type peptidase activity"/>
    <property type="evidence" value="ECO:0007669"/>
    <property type="project" value="InterPro"/>
</dbReference>
<keyword evidence="6" id="KW-1185">Reference proteome</keyword>
<dbReference type="Pfam" id="PF00326">
    <property type="entry name" value="Peptidase_S9"/>
    <property type="match status" value="1"/>
</dbReference>
<accession>A0A517PJV7</accession>
<evidence type="ECO:0000256" key="2">
    <source>
        <dbReference type="ARBA" id="ARBA00022801"/>
    </source>
</evidence>
<dbReference type="InterPro" id="IPR001375">
    <property type="entry name" value="Peptidase_S9_cat"/>
</dbReference>
<feature type="signal peptide" evidence="3">
    <location>
        <begin position="1"/>
        <end position="23"/>
    </location>
</feature>
<name>A0A517PJV7_9PLAN</name>
<dbReference type="SUPFAM" id="SSF53474">
    <property type="entry name" value="alpha/beta-Hydrolases"/>
    <property type="match status" value="1"/>
</dbReference>
<dbReference type="RefSeq" id="WP_145181440.1">
    <property type="nucleotide sequence ID" value="NZ_CP036266.1"/>
</dbReference>
<sequence precursor="true">MQLFYRLSFIPLLIALFVYPGHAADPSPQKPVPLDIEFTARCDQTTQRYVLLLPEQFSTEKPHSLLIALHGHGSDRWQFVKDPRGECRASRDIARQYNLIYVSPDYRARTSWMGPKAEADLQQIIEELKSKYQIDQVFLCGGSMGGSSSLTFAALHPELIAGVAAMNPTANHLEYNNFQPAIQASFGGTKQQIPAEFKKRSSEYWPEKLTMPLSISVGGKDTSVPPDSARRLINILKQLNREVLLIDRPNEGHKTSYEDSRAILEFVIQRAISKKDKPAQ</sequence>
<dbReference type="PANTHER" id="PTHR43037:SF5">
    <property type="entry name" value="FERULOYL ESTERASE"/>
    <property type="match status" value="1"/>
</dbReference>
<dbReference type="OrthoDB" id="246065at2"/>
<dbReference type="Gene3D" id="3.40.50.1820">
    <property type="entry name" value="alpha/beta hydrolase"/>
    <property type="match status" value="1"/>
</dbReference>
<keyword evidence="1 3" id="KW-0732">Signal</keyword>
<evidence type="ECO:0000313" key="5">
    <source>
        <dbReference type="EMBL" id="QDT19637.1"/>
    </source>
</evidence>
<dbReference type="GO" id="GO:0006508">
    <property type="term" value="P:proteolysis"/>
    <property type="evidence" value="ECO:0007669"/>
    <property type="project" value="InterPro"/>
</dbReference>
<dbReference type="InterPro" id="IPR029058">
    <property type="entry name" value="AB_hydrolase_fold"/>
</dbReference>
<feature type="domain" description="Peptidase S9 prolyl oligopeptidase catalytic" evidence="4">
    <location>
        <begin position="119"/>
        <end position="261"/>
    </location>
</feature>
<evidence type="ECO:0000259" key="4">
    <source>
        <dbReference type="Pfam" id="PF00326"/>
    </source>
</evidence>
<dbReference type="EMBL" id="CP036266">
    <property type="protein sequence ID" value="QDT19637.1"/>
    <property type="molecule type" value="Genomic_DNA"/>
</dbReference>
<evidence type="ECO:0000313" key="6">
    <source>
        <dbReference type="Proteomes" id="UP000320421"/>
    </source>
</evidence>
<feature type="chain" id="PRO_5021875706" evidence="3">
    <location>
        <begin position="24"/>
        <end position="280"/>
    </location>
</feature>
<proteinExistence type="predicted"/>
<dbReference type="AlphaFoldDB" id="A0A517PJV7"/>
<organism evidence="5 6">
    <name type="scientific">Gimesia chilikensis</name>
    <dbReference type="NCBI Taxonomy" id="2605989"/>
    <lineage>
        <taxon>Bacteria</taxon>
        <taxon>Pseudomonadati</taxon>
        <taxon>Planctomycetota</taxon>
        <taxon>Planctomycetia</taxon>
        <taxon>Planctomycetales</taxon>
        <taxon>Planctomycetaceae</taxon>
        <taxon>Gimesia</taxon>
    </lineage>
</organism>
<evidence type="ECO:0000256" key="1">
    <source>
        <dbReference type="ARBA" id="ARBA00022729"/>
    </source>
</evidence>
<dbReference type="InterPro" id="IPR050955">
    <property type="entry name" value="Plant_Biomass_Hydrol_Est"/>
</dbReference>
<protein>
    <submittedName>
        <fullName evidence="5">Prolyl oligopeptidase family protein</fullName>
    </submittedName>
</protein>
<evidence type="ECO:0000256" key="3">
    <source>
        <dbReference type="SAM" id="SignalP"/>
    </source>
</evidence>